<sequence length="201" mass="21161">MTSWPQLAVDTLRDPKGTAEQIMGWNLDRGVLYMALFAVAAVNTLLASAPIVLSPGGVDAAARAALPILTLLERPIMFFAIVAGTLVIMIQALFWAGRAMGGVGEMTDMMALVIWLQALRAAAQAVILVVGLIAPLFASLVALGLQLVAFWLFLHFISAAMRFDSLLRAFGLLIAVATGLFIGLMLILTMTGFSAGGLGSV</sequence>
<keyword evidence="3 5" id="KW-1133">Transmembrane helix</keyword>
<dbReference type="InterPro" id="IPR006977">
    <property type="entry name" value="Yip1_dom"/>
</dbReference>
<protein>
    <submittedName>
        <fullName evidence="7">Yip1 family protein</fullName>
    </submittedName>
</protein>
<dbReference type="EMBL" id="JBHDIY010000002">
    <property type="protein sequence ID" value="MFL4471099.1"/>
    <property type="molecule type" value="Genomic_DNA"/>
</dbReference>
<feature type="domain" description="Yip1" evidence="6">
    <location>
        <begin position="10"/>
        <end position="186"/>
    </location>
</feature>
<evidence type="ECO:0000259" key="6">
    <source>
        <dbReference type="Pfam" id="PF04893"/>
    </source>
</evidence>
<keyword evidence="8" id="KW-1185">Reference proteome</keyword>
<proteinExistence type="predicted"/>
<feature type="transmembrane region" description="Helical" evidence="5">
    <location>
        <begin position="136"/>
        <end position="157"/>
    </location>
</feature>
<name>A0ABW8UZM3_9RHOB</name>
<dbReference type="Proteomes" id="UP001627408">
    <property type="component" value="Unassembled WGS sequence"/>
</dbReference>
<keyword evidence="4 5" id="KW-0472">Membrane</keyword>
<dbReference type="RefSeq" id="WP_407592931.1">
    <property type="nucleotide sequence ID" value="NZ_JBHDIY010000002.1"/>
</dbReference>
<evidence type="ECO:0000256" key="4">
    <source>
        <dbReference type="ARBA" id="ARBA00023136"/>
    </source>
</evidence>
<comment type="subcellular location">
    <subcellularLocation>
        <location evidence="1">Membrane</location>
        <topology evidence="1">Multi-pass membrane protein</topology>
    </subcellularLocation>
</comment>
<evidence type="ECO:0000313" key="7">
    <source>
        <dbReference type="EMBL" id="MFL4471099.1"/>
    </source>
</evidence>
<feature type="transmembrane region" description="Helical" evidence="5">
    <location>
        <begin position="169"/>
        <end position="193"/>
    </location>
</feature>
<feature type="transmembrane region" description="Helical" evidence="5">
    <location>
        <begin position="109"/>
        <end position="130"/>
    </location>
</feature>
<evidence type="ECO:0000256" key="2">
    <source>
        <dbReference type="ARBA" id="ARBA00022692"/>
    </source>
</evidence>
<reference evidence="7 8" key="1">
    <citation type="submission" date="2024-08" db="EMBL/GenBank/DDBJ databases">
        <title>Tateyamaria sp. nov., isolated from marine algae.</title>
        <authorList>
            <person name="Choi B.J."/>
            <person name="Kim J.M."/>
            <person name="Lee J.K."/>
            <person name="Choi D.G."/>
            <person name="Bayburt H."/>
            <person name="Baek J.H."/>
            <person name="Han D.M."/>
            <person name="Jeon C.O."/>
        </authorList>
    </citation>
    <scope>NUCLEOTIDE SEQUENCE [LARGE SCALE GENOMIC DNA]</scope>
    <source>
        <strain evidence="7 8">KMU-156</strain>
    </source>
</reference>
<organism evidence="7 8">
    <name type="scientific">Tateyamaria armeniaca</name>
    <dbReference type="NCBI Taxonomy" id="2518930"/>
    <lineage>
        <taxon>Bacteria</taxon>
        <taxon>Pseudomonadati</taxon>
        <taxon>Pseudomonadota</taxon>
        <taxon>Alphaproteobacteria</taxon>
        <taxon>Rhodobacterales</taxon>
        <taxon>Roseobacteraceae</taxon>
        <taxon>Tateyamaria</taxon>
    </lineage>
</organism>
<feature type="transmembrane region" description="Helical" evidence="5">
    <location>
        <begin position="76"/>
        <end position="97"/>
    </location>
</feature>
<gene>
    <name evidence="7" type="ORF">ACERZ8_14870</name>
</gene>
<accession>A0ABW8UZM3</accession>
<evidence type="ECO:0000256" key="3">
    <source>
        <dbReference type="ARBA" id="ARBA00022989"/>
    </source>
</evidence>
<feature type="transmembrane region" description="Helical" evidence="5">
    <location>
        <begin position="31"/>
        <end position="53"/>
    </location>
</feature>
<evidence type="ECO:0000256" key="5">
    <source>
        <dbReference type="SAM" id="Phobius"/>
    </source>
</evidence>
<keyword evidence="2 5" id="KW-0812">Transmembrane</keyword>
<evidence type="ECO:0000256" key="1">
    <source>
        <dbReference type="ARBA" id="ARBA00004141"/>
    </source>
</evidence>
<dbReference type="Pfam" id="PF04893">
    <property type="entry name" value="Yip1"/>
    <property type="match status" value="1"/>
</dbReference>
<comment type="caution">
    <text evidence="7">The sequence shown here is derived from an EMBL/GenBank/DDBJ whole genome shotgun (WGS) entry which is preliminary data.</text>
</comment>
<evidence type="ECO:0000313" key="8">
    <source>
        <dbReference type="Proteomes" id="UP001627408"/>
    </source>
</evidence>